<proteinExistence type="predicted"/>
<evidence type="ECO:0000256" key="1">
    <source>
        <dbReference type="SAM" id="Phobius"/>
    </source>
</evidence>
<feature type="transmembrane region" description="Helical" evidence="1">
    <location>
        <begin position="15"/>
        <end position="34"/>
    </location>
</feature>
<name>A0A382EWF0_9ZZZZ</name>
<evidence type="ECO:0000313" key="2">
    <source>
        <dbReference type="EMBL" id="SVB54454.1"/>
    </source>
</evidence>
<sequence>MLLEKIAEIVTKKPLAIVVGVIVISILMVAQMALNPQDGTVSQ</sequence>
<keyword evidence="1" id="KW-1133">Transmembrane helix</keyword>
<feature type="non-terminal residue" evidence="2">
    <location>
        <position position="43"/>
    </location>
</feature>
<organism evidence="2">
    <name type="scientific">marine metagenome</name>
    <dbReference type="NCBI Taxonomy" id="408172"/>
    <lineage>
        <taxon>unclassified sequences</taxon>
        <taxon>metagenomes</taxon>
        <taxon>ecological metagenomes</taxon>
    </lineage>
</organism>
<accession>A0A382EWF0</accession>
<dbReference type="AlphaFoldDB" id="A0A382EWF0"/>
<keyword evidence="1" id="KW-0472">Membrane</keyword>
<reference evidence="2" key="1">
    <citation type="submission" date="2018-05" db="EMBL/GenBank/DDBJ databases">
        <authorList>
            <person name="Lanie J.A."/>
            <person name="Ng W.-L."/>
            <person name="Kazmierczak K.M."/>
            <person name="Andrzejewski T.M."/>
            <person name="Davidsen T.M."/>
            <person name="Wayne K.J."/>
            <person name="Tettelin H."/>
            <person name="Glass J.I."/>
            <person name="Rusch D."/>
            <person name="Podicherti R."/>
            <person name="Tsui H.-C.T."/>
            <person name="Winkler M.E."/>
        </authorList>
    </citation>
    <scope>NUCLEOTIDE SEQUENCE</scope>
</reference>
<dbReference type="EMBL" id="UINC01046433">
    <property type="protein sequence ID" value="SVB54454.1"/>
    <property type="molecule type" value="Genomic_DNA"/>
</dbReference>
<gene>
    <name evidence="2" type="ORF">METZ01_LOCUS207308</name>
</gene>
<protein>
    <submittedName>
        <fullName evidence="2">Uncharacterized protein</fullName>
    </submittedName>
</protein>
<keyword evidence="1" id="KW-0812">Transmembrane</keyword>